<name>A0A5E4NSH4_9HEMI</name>
<dbReference type="PANTHER" id="PTHR32083:SF0">
    <property type="entry name" value="CILIA AND FLAGELLA-ASSOCIATED PROTEIN 58"/>
    <property type="match status" value="1"/>
</dbReference>
<dbReference type="GO" id="GO:0005856">
    <property type="term" value="C:cytoskeleton"/>
    <property type="evidence" value="ECO:0007669"/>
    <property type="project" value="TreeGrafter"/>
</dbReference>
<dbReference type="Proteomes" id="UP000325440">
    <property type="component" value="Unassembled WGS sequence"/>
</dbReference>
<evidence type="ECO:0000313" key="4">
    <source>
        <dbReference type="EMBL" id="VVC44830.1"/>
    </source>
</evidence>
<feature type="coiled-coil region" evidence="2">
    <location>
        <begin position="96"/>
        <end position="510"/>
    </location>
</feature>
<feature type="coiled-coil region" evidence="2">
    <location>
        <begin position="627"/>
        <end position="708"/>
    </location>
</feature>
<dbReference type="Gene3D" id="1.10.287.1490">
    <property type="match status" value="1"/>
</dbReference>
<dbReference type="OrthoDB" id="264785at2759"/>
<keyword evidence="5" id="KW-1185">Reference proteome</keyword>
<feature type="domain" description="Cilia- and flagella-associated protein 58 central coiled coil" evidence="3">
    <location>
        <begin position="308"/>
        <end position="552"/>
    </location>
</feature>
<organism evidence="4 5">
    <name type="scientific">Cinara cedri</name>
    <dbReference type="NCBI Taxonomy" id="506608"/>
    <lineage>
        <taxon>Eukaryota</taxon>
        <taxon>Metazoa</taxon>
        <taxon>Ecdysozoa</taxon>
        <taxon>Arthropoda</taxon>
        <taxon>Hexapoda</taxon>
        <taxon>Insecta</taxon>
        <taxon>Pterygota</taxon>
        <taxon>Neoptera</taxon>
        <taxon>Paraneoptera</taxon>
        <taxon>Hemiptera</taxon>
        <taxon>Sternorrhyncha</taxon>
        <taxon>Aphidomorpha</taxon>
        <taxon>Aphidoidea</taxon>
        <taxon>Aphididae</taxon>
        <taxon>Lachninae</taxon>
        <taxon>Cinara</taxon>
    </lineage>
</organism>
<feature type="coiled-coil region" evidence="2">
    <location>
        <begin position="535"/>
        <end position="586"/>
    </location>
</feature>
<dbReference type="InterPro" id="IPR049270">
    <property type="entry name" value="CFAP58_CC"/>
</dbReference>
<protein>
    <recommendedName>
        <fullName evidence="3">Cilia- and flagella-associated protein 58 central coiled coil domain-containing protein</fullName>
    </recommendedName>
</protein>
<dbReference type="PANTHER" id="PTHR32083">
    <property type="entry name" value="CILIA AND FLAGELLA-ASSOCIATED PROTEIN 58-RELATED"/>
    <property type="match status" value="1"/>
</dbReference>
<evidence type="ECO:0000256" key="2">
    <source>
        <dbReference type="SAM" id="Coils"/>
    </source>
</evidence>
<reference evidence="4 5" key="1">
    <citation type="submission" date="2019-08" db="EMBL/GenBank/DDBJ databases">
        <authorList>
            <person name="Alioto T."/>
            <person name="Alioto T."/>
            <person name="Gomez Garrido J."/>
        </authorList>
    </citation>
    <scope>NUCLEOTIDE SEQUENCE [LARGE SCALE GENOMIC DNA]</scope>
</reference>
<sequence length="747" mass="88187">MEKKSAMEPDVEYERILEFSPDPPLEDTLGNLWIAVRKLGQECVRYVGDRTRMVDVCRQLIPIIKQSIISERMKTEKLEQQLISAHSTLDASNLREQIIQESNDNLLAQIKTLKNELDEKTKQMEEEGLFSSMGQGDTSQIELTRTKRELTRADAENKRLDSLCESLKKELDAAEYNVRDLEADLAAQSNNLVKELKTMEKLEDRIKIDHEQMEKLKSELFSKLNRELKIKTELRADNVQEINRLQDKINFQEDELLRVQSELTRLIATHETTVRKRQEVTEEMEKMSERKNNAENNIATLERNLNTSQEENIRLKSLLELSAREKKLHQEISTLKRQIHEDSANLNRKDVEIQELKKEVNSWSDKLKDQDHDLNTIKTERNLFFKNLAETKDEMDEMKNKIKMISQQLEQQKDYVAYKEMQLTKNDAVLKQTEKELQKCQQEIDKYETKVEETSNLLKKKNEDKKSMITTFKILQKKIEKLQKQNHEANEAKNKLINQINIRNEELLKQKDTNDILRTTLGKGETEYNKRIDDIRLLKLEVKRLSDQKNLLMKNLSEINDVRGEVLKYEQTLNRERLKCRALEEMLLKPTNVHHWRLLKNTDPPAYEMTVKVRILQKRLLEQCTKVFDKNLQVQEIQTRYEKLKDEFVKLPGTDVFKEMNNIKRTLLKKEDKMRRLSGELIISQQTAKEYMFNLERTKRELNEFKNKYFEMKGIIAKIKTKNKNITSSNKPANMVSTSYGFSDMAI</sequence>
<dbReference type="AlphaFoldDB" id="A0A5E4NSH4"/>
<evidence type="ECO:0000259" key="3">
    <source>
        <dbReference type="Pfam" id="PF21771"/>
    </source>
</evidence>
<dbReference type="Pfam" id="PF21771">
    <property type="entry name" value="CFAP58_CC"/>
    <property type="match status" value="1"/>
</dbReference>
<gene>
    <name evidence="4" type="ORF">CINCED_3A000974</name>
</gene>
<keyword evidence="1 2" id="KW-0175">Coiled coil</keyword>
<dbReference type="EMBL" id="CABPRJ010002388">
    <property type="protein sequence ID" value="VVC44830.1"/>
    <property type="molecule type" value="Genomic_DNA"/>
</dbReference>
<evidence type="ECO:0000256" key="1">
    <source>
        <dbReference type="ARBA" id="ARBA00023054"/>
    </source>
</evidence>
<proteinExistence type="predicted"/>
<accession>A0A5E4NSH4</accession>
<evidence type="ECO:0000313" key="5">
    <source>
        <dbReference type="Proteomes" id="UP000325440"/>
    </source>
</evidence>